<comment type="caution">
    <text evidence="2">The sequence shown here is derived from an EMBL/GenBank/DDBJ whole genome shotgun (WGS) entry which is preliminary data.</text>
</comment>
<dbReference type="Proteomes" id="UP000786387">
    <property type="component" value="Unassembled WGS sequence"/>
</dbReference>
<evidence type="ECO:0000259" key="1">
    <source>
        <dbReference type="Pfam" id="PF20249"/>
    </source>
</evidence>
<protein>
    <recommendedName>
        <fullName evidence="1">Toxin VasX N-terminal region domain-containing protein</fullName>
    </recommendedName>
</protein>
<proteinExistence type="predicted"/>
<dbReference type="Pfam" id="PF20249">
    <property type="entry name" value="VasX_N"/>
    <property type="match status" value="1"/>
</dbReference>
<accession>A0ABR5Z0Q6</accession>
<organism evidence="2 3">
    <name type="scientific">Stutzerimonas azotifigens</name>
    <dbReference type="NCBI Taxonomy" id="291995"/>
    <lineage>
        <taxon>Bacteria</taxon>
        <taxon>Pseudomonadati</taxon>
        <taxon>Pseudomonadota</taxon>
        <taxon>Gammaproteobacteria</taxon>
        <taxon>Pseudomonadales</taxon>
        <taxon>Pseudomonadaceae</taxon>
        <taxon>Stutzerimonas</taxon>
    </lineage>
</organism>
<reference evidence="2 3" key="1">
    <citation type="submission" date="2020-02" db="EMBL/GenBank/DDBJ databases">
        <title>Synteny-based analysis reveals conserved mechanism for high triclosan tolerance in Pseudomonas, as well as instances of horizontal transfer.</title>
        <authorList>
            <person name="Mcfarland A.G."/>
            <person name="Bertucci H.K."/>
            <person name="Litmann E."/>
            <person name="Shen J."/>
            <person name="Huttenhower C."/>
            <person name="Hartmann E.M."/>
        </authorList>
    </citation>
    <scope>NUCLEOTIDE SEQUENCE [LARGE SCALE GENOMIC DNA]</scope>
    <source>
        <strain evidence="2 3">115A1</strain>
    </source>
</reference>
<dbReference type="CDD" id="cd20708">
    <property type="entry name" value="MIX_IV"/>
    <property type="match status" value="1"/>
</dbReference>
<dbReference type="InterPro" id="IPR046864">
    <property type="entry name" value="VasX_N"/>
</dbReference>
<gene>
    <name evidence="2" type="ORF">G7026_10200</name>
</gene>
<evidence type="ECO:0000313" key="3">
    <source>
        <dbReference type="Proteomes" id="UP000786387"/>
    </source>
</evidence>
<dbReference type="EMBL" id="JAAMRF010000004">
    <property type="protein sequence ID" value="MBA1273730.1"/>
    <property type="molecule type" value="Genomic_DNA"/>
</dbReference>
<name>A0ABR5Z0Q6_9GAMM</name>
<sequence>MTAQTPPRNNANLAAKAASCDDSRSATSTCPLMNTEVQLIPLRYSLTEWIDPSSQLSMPFTLQSRPLGIRLVRDGFLYIIDNGTGYLHEYQIEQGAITKLLWKAAEVRADTRTNAIGEPHLIFRRSSELHVAYSELQWTARKCTQVLASQEDREYFMQMVDLKQADPQQGGSHLLTREQAEKWLAEVVQNKVHRDEQGQQTFPDHQSRPALVEPHPEELQNYAWEDPPLFRDTHIGELTGKILPAHEHDALFLVLRDDIGVMRDLAQFQDKVVGWISEWSEGGSQPGANERDYMIACYIESRTQISADELSKLEDGDAQTMVADIAKLPEPEQQQTRQALIDYLNGAPLPRPMVLTTPEPLHRAQERQFTRNQLRPADQAFVGRHLETIIRVKKDLSEQVSDVLNGAKLGQRGINDLIGRPAMDAFLATNRAKLQRWDALLERISTDRTNMTTELRFHRAAWYYDAQQAEQVGLAFATQYACLKDIGRCDAANEKLYAWLEENPQYDRPLFHTLPLNTQSELAAQYVLLGLSTYGAAVAIDHWLAKLSEIEQGKIPALDELPETTRALGHSAQSTLDPALSFGISKAIQTFFEEVGQQKVPDLDELFRRLPKTLPRRLLDAAKREGLTFVVASEAEKAALIEDLKEVLANRAELKRLKKQRGVIISNADNGHKAPRAQALQLEIDRVRAQLDVLEPRLAAAISPIAEVPQNSMRVAGAAPGRAGITLILPPAELQEVATGLRNIRNGYGTAGTLGKLGDAVGLAVFVAQLVNLVQVTRATLSQPTDKKDLMPFIGAVMTAGAAGFAAAQSIANTALEARAAQLVKGLQNHALAATHVQLGKLHFGLGLVAYGAGFFAAAISSRAHYNEWLGAVQNGNAQAQQGAAIALAGSSGMLGASGYGLAHTFRAGGEVAKHLSNAAARRAAWALAGPRLATVFFRFNIAGALFTALELSGTWWYNRNNTNAHDDWLLSTPWSQDAEKRKDYTLETYQQTLLGVIQRPSAAVIHDSHDSWWRDLLLPPKRIDIALAFPGLSQAEFEQPLAGQPAARLSLSAYRIRTVRYDKGESMVRWYPLHELGLELAASSPLALRVERPQPMAAAIGGYTQEELLLELRVERRNERGQYREERHTIRLAPDKPGEYPASQATIEGQAAAKLQIDPLLLLDAQDAANR</sequence>
<evidence type="ECO:0000313" key="2">
    <source>
        <dbReference type="EMBL" id="MBA1273730.1"/>
    </source>
</evidence>
<feature type="domain" description="Toxin VasX N-terminal region" evidence="1">
    <location>
        <begin position="30"/>
        <end position="165"/>
    </location>
</feature>
<keyword evidence="3" id="KW-1185">Reference proteome</keyword>